<keyword evidence="2 6" id="KW-0489">Methyltransferase</keyword>
<dbReference type="EMBL" id="JAYKOT010000003">
    <property type="protein sequence ID" value="MEB3429729.1"/>
    <property type="molecule type" value="Genomic_DNA"/>
</dbReference>
<evidence type="ECO:0000313" key="6">
    <source>
        <dbReference type="EMBL" id="MEB3429729.1"/>
    </source>
</evidence>
<dbReference type="InterPro" id="IPR029028">
    <property type="entry name" value="Alpha/beta_knot_MTases"/>
</dbReference>
<accession>A0AAW9MVX1</accession>
<dbReference type="GO" id="GO:0003723">
    <property type="term" value="F:RNA binding"/>
    <property type="evidence" value="ECO:0007669"/>
    <property type="project" value="InterPro"/>
</dbReference>
<dbReference type="GO" id="GO:0006396">
    <property type="term" value="P:RNA processing"/>
    <property type="evidence" value="ECO:0007669"/>
    <property type="project" value="InterPro"/>
</dbReference>
<evidence type="ECO:0000256" key="2">
    <source>
        <dbReference type="ARBA" id="ARBA00022603"/>
    </source>
</evidence>
<organism evidence="6 7">
    <name type="scientific">Citroniella saccharovorans</name>
    <dbReference type="NCBI Taxonomy" id="2053367"/>
    <lineage>
        <taxon>Bacteria</taxon>
        <taxon>Bacillati</taxon>
        <taxon>Bacillota</taxon>
        <taxon>Tissierellia</taxon>
        <taxon>Tissierellales</taxon>
        <taxon>Peptoniphilaceae</taxon>
        <taxon>Citroniella</taxon>
    </lineage>
</organism>
<feature type="domain" description="MRM3-like substrate binding" evidence="5">
    <location>
        <begin position="16"/>
        <end position="97"/>
    </location>
</feature>
<dbReference type="InterPro" id="IPR051259">
    <property type="entry name" value="rRNA_Methyltransferase"/>
</dbReference>
<dbReference type="RefSeq" id="WP_324619899.1">
    <property type="nucleotide sequence ID" value="NZ_JAYKOT010000003.1"/>
</dbReference>
<comment type="similarity">
    <text evidence="1">Belongs to the class IV-like SAM-binding methyltransferase superfamily. RNA methyltransferase TrmH family.</text>
</comment>
<dbReference type="AlphaFoldDB" id="A0AAW9MVX1"/>
<dbReference type="PANTHER" id="PTHR43191">
    <property type="entry name" value="RRNA METHYLTRANSFERASE 3"/>
    <property type="match status" value="1"/>
</dbReference>
<dbReference type="Pfam" id="PF00588">
    <property type="entry name" value="SpoU_methylase"/>
    <property type="match status" value="1"/>
</dbReference>
<dbReference type="InterPro" id="IPR001537">
    <property type="entry name" value="SpoU_MeTrfase"/>
</dbReference>
<keyword evidence="3" id="KW-0808">Transferase</keyword>
<dbReference type="InterPro" id="IPR029026">
    <property type="entry name" value="tRNA_m1G_MTases_N"/>
</dbReference>
<dbReference type="Gene3D" id="3.40.1280.10">
    <property type="match status" value="1"/>
</dbReference>
<feature type="domain" description="tRNA/rRNA methyltransferase SpoU type" evidence="4">
    <location>
        <begin position="112"/>
        <end position="247"/>
    </location>
</feature>
<evidence type="ECO:0000256" key="3">
    <source>
        <dbReference type="ARBA" id="ARBA00022679"/>
    </source>
</evidence>
<dbReference type="SUPFAM" id="SSF55315">
    <property type="entry name" value="L30e-like"/>
    <property type="match status" value="1"/>
</dbReference>
<name>A0AAW9MVX1_9FIRM</name>
<dbReference type="SUPFAM" id="SSF75217">
    <property type="entry name" value="alpha/beta knot"/>
    <property type="match status" value="1"/>
</dbReference>
<gene>
    <name evidence="6" type="ORF">VLK81_06855</name>
</gene>
<dbReference type="PANTHER" id="PTHR43191:SF2">
    <property type="entry name" value="RRNA METHYLTRANSFERASE 3, MITOCHONDRIAL"/>
    <property type="match status" value="1"/>
</dbReference>
<dbReference type="Pfam" id="PF22435">
    <property type="entry name" value="MRM3-like_sub_bind"/>
    <property type="match status" value="1"/>
</dbReference>
<dbReference type="GO" id="GO:0008173">
    <property type="term" value="F:RNA methyltransferase activity"/>
    <property type="evidence" value="ECO:0007669"/>
    <property type="project" value="InterPro"/>
</dbReference>
<evidence type="ECO:0000256" key="1">
    <source>
        <dbReference type="ARBA" id="ARBA00007228"/>
    </source>
</evidence>
<dbReference type="CDD" id="cd18095">
    <property type="entry name" value="SpoU-like_rRNA-MTase"/>
    <property type="match status" value="1"/>
</dbReference>
<evidence type="ECO:0000259" key="5">
    <source>
        <dbReference type="Pfam" id="PF22435"/>
    </source>
</evidence>
<evidence type="ECO:0000259" key="4">
    <source>
        <dbReference type="Pfam" id="PF00588"/>
    </source>
</evidence>
<comment type="caution">
    <text evidence="6">The sequence shown here is derived from an EMBL/GenBank/DDBJ whole genome shotgun (WGS) entry which is preliminary data.</text>
</comment>
<proteinExistence type="inferred from homology"/>
<dbReference type="InterPro" id="IPR029064">
    <property type="entry name" value="Ribosomal_eL30-like_sf"/>
</dbReference>
<keyword evidence="7" id="KW-1185">Reference proteome</keyword>
<evidence type="ECO:0000313" key="7">
    <source>
        <dbReference type="Proteomes" id="UP001357733"/>
    </source>
</evidence>
<sequence length="256" mass="29091">MNNIIKSKSNKYFSLIKKLSIKKYRKQEGLFIIEGIKLIDEAIKNKKNIELIAFNSSFLEKNPSFITEKISKYKYFVFEDDLFFNLTEMKSPEGMLGLVSIDDEKEVNNDRVLLLDGLKDPGNLGTIIRSCDAFDFRDIVLINDCCDPYNSKVIRSSMGSIFRVNIKEADINFIKELKDKGYSLYSSSLDKKGQKPVLDKKIILTIGSESHGVSDEVYDITDFFLKIKMCGSIDSLNAGVAASILMHDIYENNLIV</sequence>
<dbReference type="Proteomes" id="UP001357733">
    <property type="component" value="Unassembled WGS sequence"/>
</dbReference>
<dbReference type="Gene3D" id="3.30.1330.30">
    <property type="match status" value="1"/>
</dbReference>
<dbReference type="InterPro" id="IPR053888">
    <property type="entry name" value="MRM3-like_sub_bind"/>
</dbReference>
<reference evidence="6 7" key="1">
    <citation type="submission" date="2024-01" db="EMBL/GenBank/DDBJ databases">
        <title>Complete genome sequence of Citroniella saccharovorans strain M6.X9, isolated from human fecal sample.</title>
        <authorList>
            <person name="Cheng G."/>
            <person name="Westerholm M."/>
            <person name="Schnurer A."/>
        </authorList>
    </citation>
    <scope>NUCLEOTIDE SEQUENCE [LARGE SCALE GENOMIC DNA]</scope>
    <source>
        <strain evidence="6 7">DSM 29873</strain>
    </source>
</reference>
<dbReference type="GO" id="GO:0032259">
    <property type="term" value="P:methylation"/>
    <property type="evidence" value="ECO:0007669"/>
    <property type="project" value="UniProtKB-KW"/>
</dbReference>
<protein>
    <submittedName>
        <fullName evidence="6">RNA methyltransferase</fullName>
    </submittedName>
</protein>